<dbReference type="Pfam" id="PF13456">
    <property type="entry name" value="RVT_3"/>
    <property type="match status" value="1"/>
</dbReference>
<reference evidence="2" key="1">
    <citation type="journal article" date="2022" name="Front. Genet.">
        <title>Chromosome-Scale Assembly of the Dendrobium nobile Genome Provides Insights Into the Molecular Mechanism of the Biosynthesis of the Medicinal Active Ingredient of Dendrobium.</title>
        <authorList>
            <person name="Xu Q."/>
            <person name="Niu S.-C."/>
            <person name="Li K.-L."/>
            <person name="Zheng P.-J."/>
            <person name="Zhang X.-J."/>
            <person name="Jia Y."/>
            <person name="Liu Y."/>
            <person name="Niu Y.-X."/>
            <person name="Yu L.-H."/>
            <person name="Chen D.-F."/>
            <person name="Zhang G.-Q."/>
        </authorList>
    </citation>
    <scope>NUCLEOTIDE SEQUENCE</scope>
    <source>
        <tissue evidence="2">Leaf</tissue>
    </source>
</reference>
<dbReference type="EMBL" id="JAGYWB010000015">
    <property type="protein sequence ID" value="KAI0497299.1"/>
    <property type="molecule type" value="Genomic_DNA"/>
</dbReference>
<dbReference type="GO" id="GO:0004523">
    <property type="term" value="F:RNA-DNA hybrid ribonuclease activity"/>
    <property type="evidence" value="ECO:0007669"/>
    <property type="project" value="InterPro"/>
</dbReference>
<name>A0A8T3ALJ8_DENNO</name>
<dbReference type="OrthoDB" id="783377at2759"/>
<proteinExistence type="predicted"/>
<evidence type="ECO:0000313" key="2">
    <source>
        <dbReference type="EMBL" id="KAI0497299.1"/>
    </source>
</evidence>
<dbReference type="InterPro" id="IPR002156">
    <property type="entry name" value="RNaseH_domain"/>
</dbReference>
<dbReference type="GO" id="GO:0003676">
    <property type="term" value="F:nucleic acid binding"/>
    <property type="evidence" value="ECO:0007669"/>
    <property type="project" value="InterPro"/>
</dbReference>
<dbReference type="PANTHER" id="PTHR33710">
    <property type="entry name" value="BNAC02G09200D PROTEIN"/>
    <property type="match status" value="1"/>
</dbReference>
<feature type="domain" description="RNase H type-1" evidence="1">
    <location>
        <begin position="1038"/>
        <end position="1124"/>
    </location>
</feature>
<dbReference type="Proteomes" id="UP000829196">
    <property type="component" value="Unassembled WGS sequence"/>
</dbReference>
<dbReference type="SUPFAM" id="SSF56219">
    <property type="entry name" value="DNase I-like"/>
    <property type="match status" value="1"/>
</dbReference>
<sequence>MDGNMFQWGKREFAKIRVRVRLDQCLPPGTWVESISGKFYQRFEYEKISTLCYGCDNGNSDKVEDFVADTHLEEGEILDEVGKNSTGRDSELVINSAEEIARSSEEPSKIIGMFPVAINPVDPVCLNKFAVLDGVEEDGMEDACVKKVSRGRGNAGVNTVCGRPIAAEGDKGCEGNLFIGRIEKEASSSGDLVKRKLAKELRALGPIKISSRGRCVDGGSKKKDLASFSVLKTSDQCVIGDLNVFNKGVWMVSTIYASKEIVKRRHLWEVVQEASNRDIPSIVGGDFNCTLSQEDKKGGRRFKTNQGSLDMMKFMNENDYHEVGFVGPRYTWYNNKSGGGRILERLDRCILNTLALNKIQIIVVKHLARVASDHCPIVLKMFEMSCKGRSGIKFEDTWLSFKTAEYIVSSRWKRPFLGDDMEVLNKKCKKTLKDLFYWSKARLKNFSLEKDKLKAEILVLQDEESKLGWLEEDKLWLLKAKEEFMRFFQVKWESRSCSFTGWPKPWTSLLNSDKEMLNRELNDAEISEVILNLGNNRAPGFDGISYSFFNAFWRIIRVDVVRAVQQMVEIMPIIISEEQPAFVKGRSISDHLLLAQEVFNKLRFSKASNGFLAIKVDMEQAYDSMCWATLERMLIELGFPSRFISFAGKMVLVKSVFLSLPVFTMTHSLDPMSTLLEFDKICRDFIWNECDGKRGLHYLAWDHVCKPKEYGGWGVQSSVERRDAMRAKFAWKLIDNPDSLLSRQLNARYGENWWKYRLYGRSSSTWKILFSGWNAIRELVRWKVADGIKINVLKEIWILDKALIRWPTFVATFEDEDVTLDCFISGGSWDRMKLREFFRTDLVDLICKVQISPYLFGDSMELKFNMSGKSTSALIMEERYKNLVWCCSIQMEFLCKRKLADDSLCPLGCDVVEDCNHITTYCCKLRKVLDVLRGWGFQIPVYSGWCECLADLKRHKNGNLMLIKMYFTIIWFVWNHMNKVKHGNPEESNVFIAISILSFISQDHSHIIQSGNWVVNQSFGLSFDKWQPPPPGWIKINIDASLKGNYEVGIGGIVRDCKGRFLLAFGRKKMHWDIAQLEMEAITDLKEALQGRFHGVEGIVVEGDNKNVIDILHNMYSIPKNMDRRLVIEDSFFLNENDLPSSFCNMVKEECVRILHI</sequence>
<dbReference type="CDD" id="cd06222">
    <property type="entry name" value="RNase_H_like"/>
    <property type="match status" value="1"/>
</dbReference>
<dbReference type="Gene3D" id="3.60.10.10">
    <property type="entry name" value="Endonuclease/exonuclease/phosphatase"/>
    <property type="match status" value="1"/>
</dbReference>
<evidence type="ECO:0000313" key="3">
    <source>
        <dbReference type="Proteomes" id="UP000829196"/>
    </source>
</evidence>
<gene>
    <name evidence="2" type="ORF">KFK09_020522</name>
</gene>
<dbReference type="PANTHER" id="PTHR33710:SF71">
    <property type="entry name" value="ENDONUCLEASE_EXONUCLEASE_PHOSPHATASE DOMAIN-CONTAINING PROTEIN"/>
    <property type="match status" value="1"/>
</dbReference>
<keyword evidence="3" id="KW-1185">Reference proteome</keyword>
<dbReference type="InterPro" id="IPR036691">
    <property type="entry name" value="Endo/exonu/phosph_ase_sf"/>
</dbReference>
<organism evidence="2 3">
    <name type="scientific">Dendrobium nobile</name>
    <name type="common">Orchid</name>
    <dbReference type="NCBI Taxonomy" id="94219"/>
    <lineage>
        <taxon>Eukaryota</taxon>
        <taxon>Viridiplantae</taxon>
        <taxon>Streptophyta</taxon>
        <taxon>Embryophyta</taxon>
        <taxon>Tracheophyta</taxon>
        <taxon>Spermatophyta</taxon>
        <taxon>Magnoliopsida</taxon>
        <taxon>Liliopsida</taxon>
        <taxon>Asparagales</taxon>
        <taxon>Orchidaceae</taxon>
        <taxon>Epidendroideae</taxon>
        <taxon>Malaxideae</taxon>
        <taxon>Dendrobiinae</taxon>
        <taxon>Dendrobium</taxon>
    </lineage>
</organism>
<evidence type="ECO:0000259" key="1">
    <source>
        <dbReference type="Pfam" id="PF13456"/>
    </source>
</evidence>
<accession>A0A8T3ALJ8</accession>
<protein>
    <recommendedName>
        <fullName evidence="1">RNase H type-1 domain-containing protein</fullName>
    </recommendedName>
</protein>
<comment type="caution">
    <text evidence="2">The sequence shown here is derived from an EMBL/GenBank/DDBJ whole genome shotgun (WGS) entry which is preliminary data.</text>
</comment>
<dbReference type="InterPro" id="IPR044730">
    <property type="entry name" value="RNase_H-like_dom_plant"/>
</dbReference>
<dbReference type="AlphaFoldDB" id="A0A8T3ALJ8"/>